<dbReference type="PANTHER" id="PTHR34981">
    <property type="entry name" value="CELL DIVISION PROTEIN ZAPA"/>
    <property type="match status" value="1"/>
</dbReference>
<evidence type="ECO:0000256" key="2">
    <source>
        <dbReference type="ARBA" id="ARBA00015195"/>
    </source>
</evidence>
<evidence type="ECO:0000313" key="11">
    <source>
        <dbReference type="Proteomes" id="UP000193200"/>
    </source>
</evidence>
<dbReference type="Gene3D" id="3.30.160.880">
    <property type="entry name" value="Cell division protein ZapA protomer, N-terminal domain"/>
    <property type="match status" value="1"/>
</dbReference>
<comment type="function">
    <text evidence="7">Activator of cell division through the inhibition of FtsZ GTPase activity, therefore promoting FtsZ assembly into bundles of protofilaments necessary for the formation of the division Z ring. It is recruited early at mid-cell but it is not essential for cell division.</text>
</comment>
<proteinExistence type="predicted"/>
<dbReference type="EMBL" id="FWFR01000003">
    <property type="protein sequence ID" value="SLN73437.1"/>
    <property type="molecule type" value="Genomic_DNA"/>
</dbReference>
<dbReference type="Proteomes" id="UP000193200">
    <property type="component" value="Unassembled WGS sequence"/>
</dbReference>
<evidence type="ECO:0000256" key="4">
    <source>
        <dbReference type="ARBA" id="ARBA00022618"/>
    </source>
</evidence>
<evidence type="ECO:0000256" key="8">
    <source>
        <dbReference type="ARBA" id="ARBA00026068"/>
    </source>
</evidence>
<dbReference type="InterPro" id="IPR042233">
    <property type="entry name" value="Cell_div_ZapA_N"/>
</dbReference>
<accession>A0A1Y5TUQ6</accession>
<keyword evidence="11" id="KW-1185">Reference proteome</keyword>
<evidence type="ECO:0000256" key="7">
    <source>
        <dbReference type="ARBA" id="ARBA00024910"/>
    </source>
</evidence>
<protein>
    <recommendedName>
        <fullName evidence="2">Cell division protein ZapA</fullName>
    </recommendedName>
    <alternativeName>
        <fullName evidence="9">Z ring-associated protein ZapA</fullName>
    </alternativeName>
</protein>
<sequence>MARVTVSINNRSYTLGCDDGEEEHVSYLARYLDERVTSLARGVGNVGEAQLLLMAALLVSDDLADAYEELEKSRANDPDPITAEPFDAALIDDVARRIDAIAARLERA</sequence>
<dbReference type="GO" id="GO:0032153">
    <property type="term" value="C:cell division site"/>
    <property type="evidence" value="ECO:0007669"/>
    <property type="project" value="TreeGrafter"/>
</dbReference>
<dbReference type="OrthoDB" id="9797575at2"/>
<keyword evidence="4 10" id="KW-0132">Cell division</keyword>
<keyword evidence="3" id="KW-0963">Cytoplasm</keyword>
<evidence type="ECO:0000256" key="6">
    <source>
        <dbReference type="ARBA" id="ARBA00023306"/>
    </source>
</evidence>
<evidence type="ECO:0000256" key="3">
    <source>
        <dbReference type="ARBA" id="ARBA00022490"/>
    </source>
</evidence>
<evidence type="ECO:0000256" key="1">
    <source>
        <dbReference type="ARBA" id="ARBA00004496"/>
    </source>
</evidence>
<dbReference type="GO" id="GO:0000917">
    <property type="term" value="P:division septum assembly"/>
    <property type="evidence" value="ECO:0007669"/>
    <property type="project" value="UniProtKB-KW"/>
</dbReference>
<dbReference type="InterPro" id="IPR036192">
    <property type="entry name" value="Cell_div_ZapA-like_sf"/>
</dbReference>
<dbReference type="GO" id="GO:0000921">
    <property type="term" value="P:septin ring assembly"/>
    <property type="evidence" value="ECO:0007669"/>
    <property type="project" value="TreeGrafter"/>
</dbReference>
<comment type="subunit">
    <text evidence="8">Homodimer. Interacts with FtsZ.</text>
</comment>
<evidence type="ECO:0000313" key="10">
    <source>
        <dbReference type="EMBL" id="SLN73437.1"/>
    </source>
</evidence>
<dbReference type="InParanoid" id="A0A1Y5TUQ6"/>
<dbReference type="PANTHER" id="PTHR34981:SF1">
    <property type="entry name" value="CELL DIVISION PROTEIN ZAPA"/>
    <property type="match status" value="1"/>
</dbReference>
<evidence type="ECO:0000256" key="9">
    <source>
        <dbReference type="ARBA" id="ARBA00033158"/>
    </source>
</evidence>
<name>A0A1Y5TUQ6_9PROT</name>
<dbReference type="InterPro" id="IPR007838">
    <property type="entry name" value="Cell_div_ZapA-like"/>
</dbReference>
<comment type="subcellular location">
    <subcellularLocation>
        <location evidence="1">Cytoplasm</location>
    </subcellularLocation>
</comment>
<gene>
    <name evidence="10" type="ORF">OCH7691_03603</name>
</gene>
<dbReference type="Pfam" id="PF05164">
    <property type="entry name" value="ZapA"/>
    <property type="match status" value="1"/>
</dbReference>
<dbReference type="AlphaFoldDB" id="A0A1Y5TUQ6"/>
<evidence type="ECO:0000256" key="5">
    <source>
        <dbReference type="ARBA" id="ARBA00023210"/>
    </source>
</evidence>
<dbReference type="RefSeq" id="WP_085884934.1">
    <property type="nucleotide sequence ID" value="NZ_FWFR01000003.1"/>
</dbReference>
<dbReference type="GO" id="GO:0043093">
    <property type="term" value="P:FtsZ-dependent cytokinesis"/>
    <property type="evidence" value="ECO:0007669"/>
    <property type="project" value="TreeGrafter"/>
</dbReference>
<reference evidence="10 11" key="1">
    <citation type="submission" date="2017-03" db="EMBL/GenBank/DDBJ databases">
        <authorList>
            <person name="Afonso C.L."/>
            <person name="Miller P.J."/>
            <person name="Scott M.A."/>
            <person name="Spackman E."/>
            <person name="Goraichik I."/>
            <person name="Dimitrov K.M."/>
            <person name="Suarez D.L."/>
            <person name="Swayne D.E."/>
        </authorList>
    </citation>
    <scope>NUCLEOTIDE SEQUENCE [LARGE SCALE GENOMIC DNA]</scope>
    <source>
        <strain evidence="10 11">CECT 7691</strain>
    </source>
</reference>
<dbReference type="GO" id="GO:0005829">
    <property type="term" value="C:cytosol"/>
    <property type="evidence" value="ECO:0007669"/>
    <property type="project" value="TreeGrafter"/>
</dbReference>
<keyword evidence="6" id="KW-0131">Cell cycle</keyword>
<keyword evidence="5" id="KW-0717">Septation</keyword>
<dbReference type="SUPFAM" id="SSF102829">
    <property type="entry name" value="Cell division protein ZapA-like"/>
    <property type="match status" value="1"/>
</dbReference>
<dbReference type="GO" id="GO:0030428">
    <property type="term" value="C:cell septum"/>
    <property type="evidence" value="ECO:0007669"/>
    <property type="project" value="TreeGrafter"/>
</dbReference>
<organism evidence="10 11">
    <name type="scientific">Oceanibacterium hippocampi</name>
    <dbReference type="NCBI Taxonomy" id="745714"/>
    <lineage>
        <taxon>Bacteria</taxon>
        <taxon>Pseudomonadati</taxon>
        <taxon>Pseudomonadota</taxon>
        <taxon>Alphaproteobacteria</taxon>
        <taxon>Sneathiellales</taxon>
        <taxon>Sneathiellaceae</taxon>
        <taxon>Oceanibacterium</taxon>
    </lineage>
</organism>